<accession>A0A0E3SM44</accession>
<evidence type="ECO:0000259" key="4">
    <source>
        <dbReference type="PROSITE" id="PS50110"/>
    </source>
</evidence>
<feature type="compositionally biased region" description="Basic and acidic residues" evidence="3">
    <location>
        <begin position="126"/>
        <end position="147"/>
    </location>
</feature>
<dbReference type="Pfam" id="PF00072">
    <property type="entry name" value="Response_reg"/>
    <property type="match status" value="1"/>
</dbReference>
<dbReference type="PANTHER" id="PTHR44591">
    <property type="entry name" value="STRESS RESPONSE REGULATOR PROTEIN 1"/>
    <property type="match status" value="1"/>
</dbReference>
<dbReference type="AlphaFoldDB" id="A0A0E3SM44"/>
<dbReference type="KEGG" id="mbak:MSBR3_1330"/>
<dbReference type="EMBL" id="CP009517">
    <property type="protein sequence ID" value="AKB81908.1"/>
    <property type="molecule type" value="Genomic_DNA"/>
</dbReference>
<evidence type="ECO:0000256" key="3">
    <source>
        <dbReference type="SAM" id="MobiDB-lite"/>
    </source>
</evidence>
<dbReference type="PATRIC" id="fig|1434107.4.peg.1739"/>
<dbReference type="HOGENOM" id="CLU_000445_69_11_2"/>
<gene>
    <name evidence="5" type="ORF">MSBR3_1330</name>
</gene>
<sequence length="147" mass="16707">MKKAKVLVVEDQNIVALNIRNKLKNLGYTVPGTASTGEEAIRKAELTNADLVLMDIMLKGEMDGIEAAREIKNRLRIPVLYLTAYTDDETLERAKTTEPAGYISKPFKEEDLHSNIEMALHKHRAEKKEAEREAEKENEKENEKTPE</sequence>
<dbReference type="RefSeq" id="WP_048107329.1">
    <property type="nucleotide sequence ID" value="NZ_CP009517.1"/>
</dbReference>
<feature type="domain" description="Response regulatory" evidence="4">
    <location>
        <begin position="5"/>
        <end position="120"/>
    </location>
</feature>
<dbReference type="SUPFAM" id="SSF52172">
    <property type="entry name" value="CheY-like"/>
    <property type="match status" value="1"/>
</dbReference>
<proteinExistence type="predicted"/>
<evidence type="ECO:0000256" key="2">
    <source>
        <dbReference type="PROSITE-ProRule" id="PRU00169"/>
    </source>
</evidence>
<reference evidence="5" key="1">
    <citation type="submission" date="2014-07" db="EMBL/GenBank/DDBJ databases">
        <title>Methanogenic archaea and the global carbon cycle.</title>
        <authorList>
            <person name="Henriksen J.R."/>
            <person name="Luke J."/>
            <person name="Reinhart S."/>
            <person name="Benedict M.N."/>
            <person name="Youngblut N.D."/>
            <person name="Metcalf M.E."/>
            <person name="Whitaker R.J."/>
            <person name="Metcalf W.W."/>
        </authorList>
    </citation>
    <scope>NUCLEOTIDE SEQUENCE [LARGE SCALE GENOMIC DNA]</scope>
    <source>
        <strain evidence="5">3</strain>
    </source>
</reference>
<dbReference type="InterPro" id="IPR050595">
    <property type="entry name" value="Bact_response_regulator"/>
</dbReference>
<dbReference type="InterPro" id="IPR011006">
    <property type="entry name" value="CheY-like_superfamily"/>
</dbReference>
<dbReference type="GO" id="GO:0000160">
    <property type="term" value="P:phosphorelay signal transduction system"/>
    <property type="evidence" value="ECO:0007669"/>
    <property type="project" value="InterPro"/>
</dbReference>
<dbReference type="STRING" id="1434107.MSBR3_1330"/>
<evidence type="ECO:0000313" key="6">
    <source>
        <dbReference type="Proteomes" id="UP000033066"/>
    </source>
</evidence>
<dbReference type="PROSITE" id="PS50110">
    <property type="entry name" value="RESPONSE_REGULATORY"/>
    <property type="match status" value="1"/>
</dbReference>
<evidence type="ECO:0000313" key="5">
    <source>
        <dbReference type="EMBL" id="AKB81908.1"/>
    </source>
</evidence>
<protein>
    <submittedName>
        <fullName evidence="5">Response regulator receiver</fullName>
    </submittedName>
</protein>
<name>A0A0E3SM44_METBA</name>
<dbReference type="GeneID" id="24788860"/>
<dbReference type="CDD" id="cd17534">
    <property type="entry name" value="REC_DC-like"/>
    <property type="match status" value="1"/>
</dbReference>
<dbReference type="InterPro" id="IPR001789">
    <property type="entry name" value="Sig_transdc_resp-reg_receiver"/>
</dbReference>
<organism evidence="5 6">
    <name type="scientific">Methanosarcina barkeri 3</name>
    <dbReference type="NCBI Taxonomy" id="1434107"/>
    <lineage>
        <taxon>Archaea</taxon>
        <taxon>Methanobacteriati</taxon>
        <taxon>Methanobacteriota</taxon>
        <taxon>Stenosarchaea group</taxon>
        <taxon>Methanomicrobia</taxon>
        <taxon>Methanosarcinales</taxon>
        <taxon>Methanosarcinaceae</taxon>
        <taxon>Methanosarcina</taxon>
    </lineage>
</organism>
<dbReference type="SMART" id="SM00448">
    <property type="entry name" value="REC"/>
    <property type="match status" value="1"/>
</dbReference>
<keyword evidence="6" id="KW-1185">Reference proteome</keyword>
<evidence type="ECO:0000256" key="1">
    <source>
        <dbReference type="ARBA" id="ARBA00022553"/>
    </source>
</evidence>
<dbReference type="Proteomes" id="UP000033066">
    <property type="component" value="Chromosome"/>
</dbReference>
<dbReference type="OrthoDB" id="2830at2157"/>
<dbReference type="Gene3D" id="3.40.50.2300">
    <property type="match status" value="1"/>
</dbReference>
<dbReference type="PANTHER" id="PTHR44591:SF3">
    <property type="entry name" value="RESPONSE REGULATORY DOMAIN-CONTAINING PROTEIN"/>
    <property type="match status" value="1"/>
</dbReference>
<feature type="modified residue" description="4-aspartylphosphate" evidence="2">
    <location>
        <position position="55"/>
    </location>
</feature>
<keyword evidence="1 2" id="KW-0597">Phosphoprotein</keyword>
<feature type="region of interest" description="Disordered" evidence="3">
    <location>
        <begin position="118"/>
        <end position="147"/>
    </location>
</feature>